<dbReference type="AlphaFoldDB" id="A0A150LCV6"/>
<gene>
    <name evidence="1" type="ORF">B4102_2359</name>
</gene>
<evidence type="ECO:0000313" key="1">
    <source>
        <dbReference type="EMBL" id="KYD10075.1"/>
    </source>
</evidence>
<keyword evidence="2" id="KW-1185">Reference proteome</keyword>
<sequence>MNNALSVSSLPSAVKRLGPKKYYNLTLPNFQYNSSDF</sequence>
<organism evidence="1 2">
    <name type="scientific">Heyndrickxia sporothermodurans</name>
    <dbReference type="NCBI Taxonomy" id="46224"/>
    <lineage>
        <taxon>Bacteria</taxon>
        <taxon>Bacillati</taxon>
        <taxon>Bacillota</taxon>
        <taxon>Bacilli</taxon>
        <taxon>Bacillales</taxon>
        <taxon>Bacillaceae</taxon>
        <taxon>Heyndrickxia</taxon>
    </lineage>
</organism>
<dbReference type="Proteomes" id="UP000075666">
    <property type="component" value="Unassembled WGS sequence"/>
</dbReference>
<dbReference type="STRING" id="46224.B4102_2359"/>
<dbReference type="EMBL" id="LQYN01000018">
    <property type="protein sequence ID" value="KYD10075.1"/>
    <property type="molecule type" value="Genomic_DNA"/>
</dbReference>
<proteinExistence type="predicted"/>
<accession>A0A150LCV6</accession>
<protein>
    <submittedName>
        <fullName evidence="1">Uncharacterized protein</fullName>
    </submittedName>
</protein>
<dbReference type="PATRIC" id="fig|46224.3.peg.1369"/>
<comment type="caution">
    <text evidence="1">The sequence shown here is derived from an EMBL/GenBank/DDBJ whole genome shotgun (WGS) entry which is preliminary data.</text>
</comment>
<name>A0A150LCV6_9BACI</name>
<reference evidence="1 2" key="1">
    <citation type="submission" date="2016-01" db="EMBL/GenBank/DDBJ databases">
        <title>Genome Sequences of Twelve Sporeforming Bacillus Species Isolated from Foods.</title>
        <authorList>
            <person name="Berendsen E.M."/>
            <person name="Wells-Bennik M.H."/>
            <person name="Krawcyk A.O."/>
            <person name="De Jong A."/>
            <person name="Holsappel S."/>
            <person name="Eijlander R.T."/>
            <person name="Kuipers O.P."/>
        </authorList>
    </citation>
    <scope>NUCLEOTIDE SEQUENCE [LARGE SCALE GENOMIC DNA]</scope>
    <source>
        <strain evidence="1 2">B4102</strain>
    </source>
</reference>
<evidence type="ECO:0000313" key="2">
    <source>
        <dbReference type="Proteomes" id="UP000075666"/>
    </source>
</evidence>